<dbReference type="Proteomes" id="UP000799291">
    <property type="component" value="Unassembled WGS sequence"/>
</dbReference>
<feature type="signal peptide" evidence="1">
    <location>
        <begin position="1"/>
        <end position="20"/>
    </location>
</feature>
<name>A0A6G1J918_9PLEO</name>
<dbReference type="AlphaFoldDB" id="A0A6G1J918"/>
<sequence length="174" mass="17542">MHLSILIGAAVALQSGTTAAAPLSAVEMGSKHSVYLSTCTSRSVIPGCPLIIICPSNSTASAAQTFTAAAYFANTPANGNLNNPTEIATVSETGAPWEGEKRAARFRNGAPFSSSIDAGAATLAKSEIAGTALMGSEEFVCFKDGASKFSVGGGLLGRDRAACVADYWCGSVGA</sequence>
<keyword evidence="1" id="KW-0732">Signal</keyword>
<evidence type="ECO:0000256" key="1">
    <source>
        <dbReference type="SAM" id="SignalP"/>
    </source>
</evidence>
<feature type="chain" id="PRO_5026304093" evidence="1">
    <location>
        <begin position="21"/>
        <end position="174"/>
    </location>
</feature>
<reference evidence="2" key="1">
    <citation type="journal article" date="2020" name="Stud. Mycol.">
        <title>101 Dothideomycetes genomes: a test case for predicting lifestyles and emergence of pathogens.</title>
        <authorList>
            <person name="Haridas S."/>
            <person name="Albert R."/>
            <person name="Binder M."/>
            <person name="Bloem J."/>
            <person name="Labutti K."/>
            <person name="Salamov A."/>
            <person name="Andreopoulos B."/>
            <person name="Baker S."/>
            <person name="Barry K."/>
            <person name="Bills G."/>
            <person name="Bluhm B."/>
            <person name="Cannon C."/>
            <person name="Castanera R."/>
            <person name="Culley D."/>
            <person name="Daum C."/>
            <person name="Ezra D."/>
            <person name="Gonzalez J."/>
            <person name="Henrissat B."/>
            <person name="Kuo A."/>
            <person name="Liang C."/>
            <person name="Lipzen A."/>
            <person name="Lutzoni F."/>
            <person name="Magnuson J."/>
            <person name="Mondo S."/>
            <person name="Nolan M."/>
            <person name="Ohm R."/>
            <person name="Pangilinan J."/>
            <person name="Park H.-J."/>
            <person name="Ramirez L."/>
            <person name="Alfaro M."/>
            <person name="Sun H."/>
            <person name="Tritt A."/>
            <person name="Yoshinaga Y."/>
            <person name="Zwiers L.-H."/>
            <person name="Turgeon B."/>
            <person name="Goodwin S."/>
            <person name="Spatafora J."/>
            <person name="Crous P."/>
            <person name="Grigoriev I."/>
        </authorList>
    </citation>
    <scope>NUCLEOTIDE SEQUENCE</scope>
    <source>
        <strain evidence="2">CBS 122367</strain>
    </source>
</reference>
<dbReference type="OrthoDB" id="3783760at2759"/>
<dbReference type="EMBL" id="MU005576">
    <property type="protein sequence ID" value="KAF2686629.1"/>
    <property type="molecule type" value="Genomic_DNA"/>
</dbReference>
<protein>
    <submittedName>
        <fullName evidence="2">Uncharacterized protein</fullName>
    </submittedName>
</protein>
<evidence type="ECO:0000313" key="3">
    <source>
        <dbReference type="Proteomes" id="UP000799291"/>
    </source>
</evidence>
<evidence type="ECO:0000313" key="2">
    <source>
        <dbReference type="EMBL" id="KAF2686629.1"/>
    </source>
</evidence>
<accession>A0A6G1J918</accession>
<organism evidence="2 3">
    <name type="scientific">Lentithecium fluviatile CBS 122367</name>
    <dbReference type="NCBI Taxonomy" id="1168545"/>
    <lineage>
        <taxon>Eukaryota</taxon>
        <taxon>Fungi</taxon>
        <taxon>Dikarya</taxon>
        <taxon>Ascomycota</taxon>
        <taxon>Pezizomycotina</taxon>
        <taxon>Dothideomycetes</taxon>
        <taxon>Pleosporomycetidae</taxon>
        <taxon>Pleosporales</taxon>
        <taxon>Massarineae</taxon>
        <taxon>Lentitheciaceae</taxon>
        <taxon>Lentithecium</taxon>
    </lineage>
</organism>
<keyword evidence="3" id="KW-1185">Reference proteome</keyword>
<gene>
    <name evidence="2" type="ORF">K458DRAFT_415987</name>
</gene>
<proteinExistence type="predicted"/>